<keyword evidence="2" id="KW-0328">Glycosyltransferase</keyword>
<feature type="transmembrane region" description="Helical" evidence="4">
    <location>
        <begin position="452"/>
        <end position="475"/>
    </location>
</feature>
<evidence type="ECO:0000256" key="2">
    <source>
        <dbReference type="ARBA" id="ARBA00022676"/>
    </source>
</evidence>
<dbReference type="CDD" id="cd03784">
    <property type="entry name" value="GT1_Gtf-like"/>
    <property type="match status" value="2"/>
</dbReference>
<dbReference type="GO" id="GO:0008194">
    <property type="term" value="F:UDP-glycosyltransferase activity"/>
    <property type="evidence" value="ECO:0007669"/>
    <property type="project" value="InterPro"/>
</dbReference>
<comment type="similarity">
    <text evidence="1">Belongs to the UDP-glycosyltransferase family.</text>
</comment>
<evidence type="ECO:0000256" key="1">
    <source>
        <dbReference type="ARBA" id="ARBA00009995"/>
    </source>
</evidence>
<dbReference type="PANTHER" id="PTHR48043">
    <property type="entry name" value="EG:EG0003.4 PROTEIN-RELATED"/>
    <property type="match status" value="1"/>
</dbReference>
<dbReference type="InterPro" id="IPR002213">
    <property type="entry name" value="UDP_glucos_trans"/>
</dbReference>
<sequence>MSSLRFSTFLILVFFFNAQMESMTYAARILGVFPVTSSSHQIVYRAVMKELALRGHELVVITPYPMRDPSIKNYTEIDVSFMNKAWQNRFNFAEGRSGKETSHEMMANHQDFGGLLCELMLSHPQVKELISSQENHQNFDLIFLEMVTTPGIFGFIHRFPVPSIGIASLPAFGINYDSVGNPNLPAYAPDVFLPYSDRMTFFERMHSMFFLLWLKYYFYYTVIPTQDAIARRHFGEAMPYLGDLHFKPSMLFVTTDFIFHSPRPNVPAVVQLSGLHINSPKPLPKKRQIFLDVFSELPGYHVLWKWESDSLPGQTKNVKLAKWLPQQDVLRHPKVKVFISQGGLQSLEEAITMGVPLIGIPFFADQDFNVKRIVERGIGLKIEFTDVTKESVLKNLKNIIYDNRFKENIKRISVLREDMPDKPLERAVWWTEYVLRHKGAPHLRTAAVDMPWYQFLLLVMFYLKSSTILILIAFFKAQMESMTHAARILGVFPVTSTSHQIVFRAVMKELALRGHELVVITPYPMRDPSVKNYTEIDVSFMNKEWKDRFNFVAGRSSKETPQEMMTNLFDFGGQLCELMLSHPEVAELISTKKTDEHFDLVFLQWFMTPGIYGFVHRFKVPFISIASFPGFGIGHDSVGNPNLPAYVPEVFLPYSGEMTIFERAHSMIYLLWLKYHFYYIVLPKQDAIARKHFGESMPYLGDLHFQPSMLFVTTDFIFHNPRPNVPAVVQLSGLHINSPKPLPKDIKEFMDSAPEGVIYFSLGSNVRSDTMDAQKRQIFLEAFSELPGYHVLWKWESDSLPGQPKNVKIAKWMPQQDVLRHPRVKVFITQGGLQSGEEAMAMGVPLIGIPFFADQDFNVNKIVEKRIGLKIDFSEVTKEIVLENLNKIIHDRSYQENIKRLSVLRNDMPDKPLERAVWWTEYVLRHKGAPHLRTAAVDMPWYQLLLLDVIALFVLTAITVLSVLYYFIRILYHSIRSFIGKKGKLE</sequence>
<keyword evidence="5" id="KW-0732">Signal</keyword>
<feature type="chain" id="PRO_5031075046" description="UDP-glycosyltransferase" evidence="5">
    <location>
        <begin position="27"/>
        <end position="986"/>
    </location>
</feature>
<accession>A0A7R9DXP2</accession>
<evidence type="ECO:0000256" key="4">
    <source>
        <dbReference type="SAM" id="Phobius"/>
    </source>
</evidence>
<dbReference type="Gene3D" id="3.40.50.2000">
    <property type="entry name" value="Glycogen Phosphorylase B"/>
    <property type="match status" value="3"/>
</dbReference>
<evidence type="ECO:0000313" key="6">
    <source>
        <dbReference type="EMBL" id="CAD7423349.1"/>
    </source>
</evidence>
<dbReference type="FunFam" id="3.40.50.2000:FF:000050">
    <property type="entry name" value="UDP-glucuronosyltransferase"/>
    <property type="match status" value="2"/>
</dbReference>
<organism evidence="6">
    <name type="scientific">Timema monikensis</name>
    <dbReference type="NCBI Taxonomy" id="170555"/>
    <lineage>
        <taxon>Eukaryota</taxon>
        <taxon>Metazoa</taxon>
        <taxon>Ecdysozoa</taxon>
        <taxon>Arthropoda</taxon>
        <taxon>Hexapoda</taxon>
        <taxon>Insecta</taxon>
        <taxon>Pterygota</taxon>
        <taxon>Neoptera</taxon>
        <taxon>Polyneoptera</taxon>
        <taxon>Phasmatodea</taxon>
        <taxon>Timematodea</taxon>
        <taxon>Timematoidea</taxon>
        <taxon>Timematidae</taxon>
        <taxon>Timema</taxon>
    </lineage>
</organism>
<dbReference type="EMBL" id="OB792668">
    <property type="protein sequence ID" value="CAD7423349.1"/>
    <property type="molecule type" value="Genomic_DNA"/>
</dbReference>
<evidence type="ECO:0000256" key="5">
    <source>
        <dbReference type="SAM" id="SignalP"/>
    </source>
</evidence>
<dbReference type="PANTHER" id="PTHR48043:SF159">
    <property type="entry name" value="EG:EG0003.4 PROTEIN-RELATED"/>
    <property type="match status" value="1"/>
</dbReference>
<evidence type="ECO:0008006" key="7">
    <source>
        <dbReference type="Google" id="ProtNLM"/>
    </source>
</evidence>
<keyword evidence="3" id="KW-0808">Transferase</keyword>
<evidence type="ECO:0000256" key="3">
    <source>
        <dbReference type="ARBA" id="ARBA00022679"/>
    </source>
</evidence>
<reference evidence="6" key="1">
    <citation type="submission" date="2020-11" db="EMBL/GenBank/DDBJ databases">
        <authorList>
            <person name="Tran Van P."/>
        </authorList>
    </citation>
    <scope>NUCLEOTIDE SEQUENCE</scope>
</reference>
<name>A0A7R9DXP2_9NEOP</name>
<gene>
    <name evidence="6" type="ORF">TMSB3V08_LOCUS339</name>
</gene>
<keyword evidence="4" id="KW-0472">Membrane</keyword>
<feature type="transmembrane region" description="Helical" evidence="4">
    <location>
        <begin position="941"/>
        <end position="968"/>
    </location>
</feature>
<dbReference type="Pfam" id="PF00201">
    <property type="entry name" value="UDPGT"/>
    <property type="match status" value="3"/>
</dbReference>
<dbReference type="InterPro" id="IPR035595">
    <property type="entry name" value="UDP_glycos_trans_CS"/>
</dbReference>
<dbReference type="SUPFAM" id="SSF53756">
    <property type="entry name" value="UDP-Glycosyltransferase/glycogen phosphorylase"/>
    <property type="match status" value="2"/>
</dbReference>
<proteinExistence type="inferred from homology"/>
<keyword evidence="4" id="KW-1133">Transmembrane helix</keyword>
<dbReference type="AlphaFoldDB" id="A0A7R9DXP2"/>
<dbReference type="PROSITE" id="PS00375">
    <property type="entry name" value="UDPGT"/>
    <property type="match status" value="2"/>
</dbReference>
<keyword evidence="4" id="KW-0812">Transmembrane</keyword>
<protein>
    <recommendedName>
        <fullName evidence="7">UDP-glycosyltransferase</fullName>
    </recommendedName>
</protein>
<dbReference type="InterPro" id="IPR050271">
    <property type="entry name" value="UDP-glycosyltransferase"/>
</dbReference>
<feature type="signal peptide" evidence="5">
    <location>
        <begin position="1"/>
        <end position="26"/>
    </location>
</feature>